<dbReference type="Proteomes" id="UP000008694">
    <property type="component" value="Unassembled WGS sequence"/>
</dbReference>
<proteinExistence type="predicted"/>
<dbReference type="AlphaFoldDB" id="D7MHC4"/>
<name>D7MHC4_ARALL</name>
<dbReference type="HOGENOM" id="CLU_2149301_0_0_1"/>
<evidence type="ECO:0000313" key="1">
    <source>
        <dbReference type="EMBL" id="EFH46619.1"/>
    </source>
</evidence>
<protein>
    <submittedName>
        <fullName evidence="1">Predicted protein</fullName>
    </submittedName>
</protein>
<evidence type="ECO:0000313" key="2">
    <source>
        <dbReference type="Proteomes" id="UP000008694"/>
    </source>
</evidence>
<organism evidence="2">
    <name type="scientific">Arabidopsis lyrata subsp. lyrata</name>
    <name type="common">Lyre-leaved rock-cress</name>
    <dbReference type="NCBI Taxonomy" id="81972"/>
    <lineage>
        <taxon>Eukaryota</taxon>
        <taxon>Viridiplantae</taxon>
        <taxon>Streptophyta</taxon>
        <taxon>Embryophyta</taxon>
        <taxon>Tracheophyta</taxon>
        <taxon>Spermatophyta</taxon>
        <taxon>Magnoliopsida</taxon>
        <taxon>eudicotyledons</taxon>
        <taxon>Gunneridae</taxon>
        <taxon>Pentapetalae</taxon>
        <taxon>rosids</taxon>
        <taxon>malvids</taxon>
        <taxon>Brassicales</taxon>
        <taxon>Brassicaceae</taxon>
        <taxon>Camelineae</taxon>
        <taxon>Arabidopsis</taxon>
    </lineage>
</organism>
<accession>D7MHC4</accession>
<sequence length="112" mass="13426">MMITEDIKNVEERKRIFKAFVDGVVKELYLPAHSNVVKFLRWKDLANTSLSVVLPESYDLHFFTGEHVGKIVMLEKEFLFEWDEVEIDSKKYYHIIQMKKKEEEEEEELKKA</sequence>
<gene>
    <name evidence="1" type="ORF">ARALYDRAFT_658930</name>
</gene>
<reference evidence="2" key="1">
    <citation type="journal article" date="2011" name="Nat. Genet.">
        <title>The Arabidopsis lyrata genome sequence and the basis of rapid genome size change.</title>
        <authorList>
            <person name="Hu T.T."/>
            <person name="Pattyn P."/>
            <person name="Bakker E.G."/>
            <person name="Cao J."/>
            <person name="Cheng J.-F."/>
            <person name="Clark R.M."/>
            <person name="Fahlgren N."/>
            <person name="Fawcett J.A."/>
            <person name="Grimwood J."/>
            <person name="Gundlach H."/>
            <person name="Haberer G."/>
            <person name="Hollister J.D."/>
            <person name="Ossowski S."/>
            <person name="Ottilar R.P."/>
            <person name="Salamov A.A."/>
            <person name="Schneeberger K."/>
            <person name="Spannagl M."/>
            <person name="Wang X."/>
            <person name="Yang L."/>
            <person name="Nasrallah M.E."/>
            <person name="Bergelson J."/>
            <person name="Carrington J.C."/>
            <person name="Gaut B.S."/>
            <person name="Schmutz J."/>
            <person name="Mayer K.F.X."/>
            <person name="Van de Peer Y."/>
            <person name="Grigoriev I.V."/>
            <person name="Nordborg M."/>
            <person name="Weigel D."/>
            <person name="Guo Y.-L."/>
        </authorList>
    </citation>
    <scope>NUCLEOTIDE SEQUENCE [LARGE SCALE GENOMIC DNA]</scope>
    <source>
        <strain evidence="2">cv. MN47</strain>
    </source>
</reference>
<dbReference type="Gramene" id="Al_scaffold_0007_2985">
    <property type="protein sequence ID" value="Al_scaffold_0007_2985"/>
    <property type="gene ID" value="Al_scaffold_0007_2985"/>
</dbReference>
<dbReference type="EMBL" id="GL348719">
    <property type="protein sequence ID" value="EFH46619.1"/>
    <property type="molecule type" value="Genomic_DNA"/>
</dbReference>
<keyword evidence="2" id="KW-1185">Reference proteome</keyword>